<dbReference type="EMBL" id="JAAVJC010000010">
    <property type="protein sequence ID" value="NJQ13880.1"/>
    <property type="molecule type" value="Genomic_DNA"/>
</dbReference>
<organism evidence="1 2">
    <name type="scientific">Streptomyces bohaiensis</name>
    <dbReference type="NCBI Taxonomy" id="1431344"/>
    <lineage>
        <taxon>Bacteria</taxon>
        <taxon>Bacillati</taxon>
        <taxon>Actinomycetota</taxon>
        <taxon>Actinomycetes</taxon>
        <taxon>Kitasatosporales</taxon>
        <taxon>Streptomycetaceae</taxon>
        <taxon>Streptomyces</taxon>
    </lineage>
</organism>
<dbReference type="GO" id="GO:0008168">
    <property type="term" value="F:methyltransferase activity"/>
    <property type="evidence" value="ECO:0007669"/>
    <property type="project" value="UniProtKB-KW"/>
</dbReference>
<keyword evidence="2" id="KW-1185">Reference proteome</keyword>
<reference evidence="1 2" key="1">
    <citation type="submission" date="2020-03" db="EMBL/GenBank/DDBJ databases">
        <title>Draft genome of Streptomyces sp. ventii, isolated from the Axial Seamount in the Pacific Ocean, and resequencing of the two type strains Streptomyces lonarensis strain NCL 716 and Streptomyces bohaiensis strain 11A07.</title>
        <authorList>
            <person name="Loughran R.M."/>
            <person name="Pfannmuller K.M."/>
            <person name="Wasson B.J."/>
            <person name="Deadmond M.C."/>
            <person name="Paddock B.E."/>
            <person name="Koyack M.J."/>
            <person name="Gallegos D.A."/>
            <person name="Mitchell E.A."/>
            <person name="Ushijima B."/>
            <person name="Saw J.H."/>
            <person name="Mcphail K.L."/>
            <person name="Videau P."/>
        </authorList>
    </citation>
    <scope>NUCLEOTIDE SEQUENCE [LARGE SCALE GENOMIC DNA]</scope>
    <source>
        <strain evidence="1 2">11A07</strain>
    </source>
</reference>
<evidence type="ECO:0000313" key="1">
    <source>
        <dbReference type="EMBL" id="NJQ13880.1"/>
    </source>
</evidence>
<sequence>MFVPLYDSVYRDVGVGPGTRLLGLGCGSGLALLRAASLGAEVTGTDSDADLLGMARQRLLPAPEQGGRRWPAHLAPELLPEAGAAPFTLITAFGGAPDPEVLRRASAWAAPGSSVVVAGAGDPGAFAATITAHLAGRGDETGPLADPSPAAPFGATVTEDGRRELEERWLLAVVKAAGLRGPRIGVANCPFGYPGLDGALRGLLASGAFDAAINTAGADQVVKELVEAIRPCVREDGTVWLPNPLPYVVAKV</sequence>
<keyword evidence="1" id="KW-0808">Transferase</keyword>
<name>A0ABX1C7D8_9ACTN</name>
<protein>
    <submittedName>
        <fullName evidence="1">SAM-dependent methyltransferase</fullName>
    </submittedName>
</protein>
<keyword evidence="1" id="KW-0489">Methyltransferase</keyword>
<accession>A0ABX1C7D8</accession>
<dbReference type="Gene3D" id="3.40.50.150">
    <property type="entry name" value="Vaccinia Virus protein VP39"/>
    <property type="match status" value="1"/>
</dbReference>
<dbReference type="Proteomes" id="UP000727056">
    <property type="component" value="Unassembled WGS sequence"/>
</dbReference>
<dbReference type="InterPro" id="IPR029063">
    <property type="entry name" value="SAM-dependent_MTases_sf"/>
</dbReference>
<proteinExistence type="predicted"/>
<evidence type="ECO:0000313" key="2">
    <source>
        <dbReference type="Proteomes" id="UP000727056"/>
    </source>
</evidence>
<comment type="caution">
    <text evidence="1">The sequence shown here is derived from an EMBL/GenBank/DDBJ whole genome shotgun (WGS) entry which is preliminary data.</text>
</comment>
<dbReference type="SUPFAM" id="SSF53335">
    <property type="entry name" value="S-adenosyl-L-methionine-dependent methyltransferases"/>
    <property type="match status" value="1"/>
</dbReference>
<gene>
    <name evidence="1" type="ORF">HCN52_02705</name>
</gene>
<dbReference type="GO" id="GO:0032259">
    <property type="term" value="P:methylation"/>
    <property type="evidence" value="ECO:0007669"/>
    <property type="project" value="UniProtKB-KW"/>
</dbReference>